<organism evidence="3">
    <name type="scientific">Symploca sp. SIO1C4</name>
    <dbReference type="NCBI Taxonomy" id="2607765"/>
    <lineage>
        <taxon>Bacteria</taxon>
        <taxon>Bacillati</taxon>
        <taxon>Cyanobacteriota</taxon>
        <taxon>Cyanophyceae</taxon>
        <taxon>Coleofasciculales</taxon>
        <taxon>Coleofasciculaceae</taxon>
        <taxon>Symploca</taxon>
    </lineage>
</organism>
<dbReference type="GO" id="GO:0016758">
    <property type="term" value="F:hexosyltransferase activity"/>
    <property type="evidence" value="ECO:0007669"/>
    <property type="project" value="TreeGrafter"/>
</dbReference>
<dbReference type="AlphaFoldDB" id="A0A6B3NKE1"/>
<dbReference type="NCBIfam" id="TIGR00696">
    <property type="entry name" value="wecG_tagA_cpsF"/>
    <property type="match status" value="1"/>
</dbReference>
<name>A0A6B3NKE1_9CYAN</name>
<accession>A0A6B3NKE1</accession>
<dbReference type="Pfam" id="PF03808">
    <property type="entry name" value="Glyco_tran_WecG"/>
    <property type="match status" value="1"/>
</dbReference>
<keyword evidence="2 3" id="KW-0808">Transferase</keyword>
<proteinExistence type="predicted"/>
<comment type="caution">
    <text evidence="3">The sequence shown here is derived from an EMBL/GenBank/DDBJ whole genome shotgun (WGS) entry which is preliminary data.</text>
</comment>
<dbReference type="CDD" id="cd06533">
    <property type="entry name" value="Glyco_transf_WecG_TagA"/>
    <property type="match status" value="1"/>
</dbReference>
<dbReference type="EMBL" id="JAAHFQ010000789">
    <property type="protein sequence ID" value="NER31345.1"/>
    <property type="molecule type" value="Genomic_DNA"/>
</dbReference>
<evidence type="ECO:0000256" key="1">
    <source>
        <dbReference type="ARBA" id="ARBA00022676"/>
    </source>
</evidence>
<gene>
    <name evidence="3" type="ORF">F6J89_27950</name>
</gene>
<protein>
    <submittedName>
        <fullName evidence="3">WecB/TagA/CpsF family glycosyltransferase</fullName>
    </submittedName>
</protein>
<dbReference type="InterPro" id="IPR004629">
    <property type="entry name" value="WecG_TagA_CpsF"/>
</dbReference>
<reference evidence="3" key="1">
    <citation type="submission" date="2019-11" db="EMBL/GenBank/DDBJ databases">
        <title>Genomic insights into an expanded diversity of filamentous marine cyanobacteria reveals the extraordinary biosynthetic potential of Moorea and Okeania.</title>
        <authorList>
            <person name="Ferreira Leao T."/>
            <person name="Wang M."/>
            <person name="Moss N."/>
            <person name="Da Silva R."/>
            <person name="Sanders J."/>
            <person name="Nurk S."/>
            <person name="Gurevich A."/>
            <person name="Humphrey G."/>
            <person name="Reher R."/>
            <person name="Zhu Q."/>
            <person name="Belda-Ferre P."/>
            <person name="Glukhov E."/>
            <person name="Rex R."/>
            <person name="Dorrestein P.C."/>
            <person name="Knight R."/>
            <person name="Pevzner P."/>
            <person name="Gerwick W.H."/>
            <person name="Gerwick L."/>
        </authorList>
    </citation>
    <scope>NUCLEOTIDE SEQUENCE</scope>
    <source>
        <strain evidence="3">SIO1C4</strain>
    </source>
</reference>
<feature type="non-terminal residue" evidence="3">
    <location>
        <position position="1"/>
    </location>
</feature>
<evidence type="ECO:0000313" key="3">
    <source>
        <dbReference type="EMBL" id="NER31345.1"/>
    </source>
</evidence>
<dbReference type="PANTHER" id="PTHR34136">
    <property type="match status" value="1"/>
</dbReference>
<keyword evidence="1" id="KW-0328">Glycosyltransferase</keyword>
<dbReference type="PANTHER" id="PTHR34136:SF1">
    <property type="entry name" value="UDP-N-ACETYL-D-MANNOSAMINURONIC ACID TRANSFERASE"/>
    <property type="match status" value="1"/>
</dbReference>
<sequence length="103" mass="12173">GVGAPKQEKWICKYKSKLPQIKIFMAIGATIDFEAGNINRAPKWVSEVGMEWLYRLLSEPQRLWKRYLVDDPLFFWLILKQKLKLYKFSATKVNPSLQQLTER</sequence>
<evidence type="ECO:0000256" key="2">
    <source>
        <dbReference type="ARBA" id="ARBA00022679"/>
    </source>
</evidence>